<dbReference type="AlphaFoldDB" id="A0A7J5U5X4"/>
<evidence type="ECO:0000313" key="3">
    <source>
        <dbReference type="EMBL" id="KAB7733244.1"/>
    </source>
</evidence>
<keyword evidence="1" id="KW-0732">Signal</keyword>
<dbReference type="InterPro" id="IPR025665">
    <property type="entry name" value="Beta-barrel_OMP_2"/>
</dbReference>
<keyword evidence="4" id="KW-1185">Reference proteome</keyword>
<reference evidence="3 4" key="1">
    <citation type="submission" date="2019-10" db="EMBL/GenBank/DDBJ databases">
        <title>Rudanella paleaurantiibacter sp. nov., isolated from sludge.</title>
        <authorList>
            <person name="Xu S.Q."/>
        </authorList>
    </citation>
    <scope>NUCLEOTIDE SEQUENCE [LARGE SCALE GENOMIC DNA]</scope>
    <source>
        <strain evidence="3 4">HX-22-17</strain>
    </source>
</reference>
<feature type="domain" description="Outer membrane protein beta-barrel" evidence="2">
    <location>
        <begin position="19"/>
        <end position="203"/>
    </location>
</feature>
<name>A0A7J5U5X4_9BACT</name>
<dbReference type="Proteomes" id="UP000488299">
    <property type="component" value="Unassembled WGS sequence"/>
</dbReference>
<feature type="signal peptide" evidence="1">
    <location>
        <begin position="1"/>
        <end position="19"/>
    </location>
</feature>
<organism evidence="3 4">
    <name type="scientific">Rudanella paleaurantiibacter</name>
    <dbReference type="NCBI Taxonomy" id="2614655"/>
    <lineage>
        <taxon>Bacteria</taxon>
        <taxon>Pseudomonadati</taxon>
        <taxon>Bacteroidota</taxon>
        <taxon>Cytophagia</taxon>
        <taxon>Cytophagales</taxon>
        <taxon>Cytophagaceae</taxon>
        <taxon>Rudanella</taxon>
    </lineage>
</organism>
<gene>
    <name evidence="3" type="ORF">F5984_04760</name>
</gene>
<accession>A0A7J5U5X4</accession>
<dbReference type="EMBL" id="WELI01000001">
    <property type="protein sequence ID" value="KAB7733244.1"/>
    <property type="molecule type" value="Genomic_DNA"/>
</dbReference>
<dbReference type="Pfam" id="PF13568">
    <property type="entry name" value="OMP_b-brl_2"/>
    <property type="match status" value="1"/>
</dbReference>
<evidence type="ECO:0000313" key="4">
    <source>
        <dbReference type="Proteomes" id="UP000488299"/>
    </source>
</evidence>
<protein>
    <submittedName>
        <fullName evidence="3">Outer membrane beta-barrel protein</fullName>
    </submittedName>
</protein>
<feature type="chain" id="PRO_5029561028" evidence="1">
    <location>
        <begin position="20"/>
        <end position="233"/>
    </location>
</feature>
<sequence>MKKSLLFAAIALMPAVSVAQDSFQFGIKGGVNLSKFSLGENVVTTRLNANGSPAVGVDGQLIRDNLRESLNSRTGTAFGVYARFGRNLYIQPEVLYSTKASSFDIVRTQNGQTQTETVNISTTSFDVPVLLGLKGGPLRVVAGPVVSFRIGDNQRFGEALRQYTTGSLNDAWAKAYYGYQIGGGLDLGRIGIDVRREGSFSDIAAVDLGTAGQTTQFSQKLKSWQVTLAYKIF</sequence>
<evidence type="ECO:0000259" key="2">
    <source>
        <dbReference type="Pfam" id="PF13568"/>
    </source>
</evidence>
<proteinExistence type="predicted"/>
<dbReference type="RefSeq" id="WP_019987222.1">
    <property type="nucleotide sequence ID" value="NZ_WELI01000001.1"/>
</dbReference>
<comment type="caution">
    <text evidence="3">The sequence shown here is derived from an EMBL/GenBank/DDBJ whole genome shotgun (WGS) entry which is preliminary data.</text>
</comment>
<evidence type="ECO:0000256" key="1">
    <source>
        <dbReference type="SAM" id="SignalP"/>
    </source>
</evidence>